<keyword evidence="11" id="KW-1185">Reference proteome</keyword>
<organism evidence="10 11">
    <name type="scientific">Mycena rosella</name>
    <name type="common">Pink bonnet</name>
    <name type="synonym">Agaricus rosellus</name>
    <dbReference type="NCBI Taxonomy" id="1033263"/>
    <lineage>
        <taxon>Eukaryota</taxon>
        <taxon>Fungi</taxon>
        <taxon>Dikarya</taxon>
        <taxon>Basidiomycota</taxon>
        <taxon>Agaricomycotina</taxon>
        <taxon>Agaricomycetes</taxon>
        <taxon>Agaricomycetidae</taxon>
        <taxon>Agaricales</taxon>
        <taxon>Marasmiineae</taxon>
        <taxon>Mycenaceae</taxon>
        <taxon>Mycena</taxon>
    </lineage>
</organism>
<accession>A0AAD7H2N1</accession>
<comment type="catalytic activity">
    <reaction evidence="7">
        <text>L-threonyl-[protein] + ATP = O-phospho-L-threonyl-[protein] + ADP + H(+)</text>
        <dbReference type="Rhea" id="RHEA:46608"/>
        <dbReference type="Rhea" id="RHEA-COMP:11060"/>
        <dbReference type="Rhea" id="RHEA-COMP:11605"/>
        <dbReference type="ChEBI" id="CHEBI:15378"/>
        <dbReference type="ChEBI" id="CHEBI:30013"/>
        <dbReference type="ChEBI" id="CHEBI:30616"/>
        <dbReference type="ChEBI" id="CHEBI:61977"/>
        <dbReference type="ChEBI" id="CHEBI:456216"/>
        <dbReference type="EC" id="2.7.11.1"/>
    </reaction>
</comment>
<dbReference type="GO" id="GO:0035556">
    <property type="term" value="P:intracellular signal transduction"/>
    <property type="evidence" value="ECO:0007669"/>
    <property type="project" value="TreeGrafter"/>
</dbReference>
<keyword evidence="3" id="KW-0808">Transferase</keyword>
<dbReference type="PANTHER" id="PTHR24346:SF107">
    <property type="entry name" value="SERINE_THREONINE-PROTEIN KINASE CHK1"/>
    <property type="match status" value="1"/>
</dbReference>
<protein>
    <recommendedName>
        <fullName evidence="1">non-specific serine/threonine protein kinase</fullName>
        <ecNumber evidence="1">2.7.11.1</ecNumber>
    </recommendedName>
</protein>
<evidence type="ECO:0000259" key="9">
    <source>
        <dbReference type="PROSITE" id="PS50011"/>
    </source>
</evidence>
<evidence type="ECO:0000256" key="3">
    <source>
        <dbReference type="ARBA" id="ARBA00022679"/>
    </source>
</evidence>
<evidence type="ECO:0000256" key="2">
    <source>
        <dbReference type="ARBA" id="ARBA00022527"/>
    </source>
</evidence>
<evidence type="ECO:0000256" key="7">
    <source>
        <dbReference type="ARBA" id="ARBA00047899"/>
    </source>
</evidence>
<dbReference type="InterPro" id="IPR000719">
    <property type="entry name" value="Prot_kinase_dom"/>
</dbReference>
<dbReference type="EMBL" id="JARKIE010000001">
    <property type="protein sequence ID" value="KAJ7710789.1"/>
    <property type="molecule type" value="Genomic_DNA"/>
</dbReference>
<dbReference type="Proteomes" id="UP001221757">
    <property type="component" value="Unassembled WGS sequence"/>
</dbReference>
<dbReference type="Gene3D" id="1.10.510.10">
    <property type="entry name" value="Transferase(Phosphotransferase) domain 1"/>
    <property type="match status" value="1"/>
</dbReference>
<gene>
    <name evidence="10" type="ORF">B0H17DRAFT_1155466</name>
</gene>
<dbReference type="GO" id="GO:0005737">
    <property type="term" value="C:cytoplasm"/>
    <property type="evidence" value="ECO:0007669"/>
    <property type="project" value="TreeGrafter"/>
</dbReference>
<evidence type="ECO:0000256" key="4">
    <source>
        <dbReference type="ARBA" id="ARBA00022741"/>
    </source>
</evidence>
<keyword evidence="2" id="KW-0723">Serine/threonine-protein kinase</keyword>
<comment type="catalytic activity">
    <reaction evidence="8">
        <text>L-seryl-[protein] + ATP = O-phospho-L-seryl-[protein] + ADP + H(+)</text>
        <dbReference type="Rhea" id="RHEA:17989"/>
        <dbReference type="Rhea" id="RHEA-COMP:9863"/>
        <dbReference type="Rhea" id="RHEA-COMP:11604"/>
        <dbReference type="ChEBI" id="CHEBI:15378"/>
        <dbReference type="ChEBI" id="CHEBI:29999"/>
        <dbReference type="ChEBI" id="CHEBI:30616"/>
        <dbReference type="ChEBI" id="CHEBI:83421"/>
        <dbReference type="ChEBI" id="CHEBI:456216"/>
        <dbReference type="EC" id="2.7.11.1"/>
    </reaction>
</comment>
<dbReference type="AlphaFoldDB" id="A0AAD7H2N1"/>
<dbReference type="InterPro" id="IPR011009">
    <property type="entry name" value="Kinase-like_dom_sf"/>
</dbReference>
<keyword evidence="5 10" id="KW-0418">Kinase</keyword>
<evidence type="ECO:0000313" key="10">
    <source>
        <dbReference type="EMBL" id="KAJ7710789.1"/>
    </source>
</evidence>
<dbReference type="GO" id="GO:0005524">
    <property type="term" value="F:ATP binding"/>
    <property type="evidence" value="ECO:0007669"/>
    <property type="project" value="UniProtKB-KW"/>
</dbReference>
<feature type="domain" description="Protein kinase" evidence="9">
    <location>
        <begin position="12"/>
        <end position="255"/>
    </location>
</feature>
<name>A0AAD7H2N1_MYCRO</name>
<reference evidence="10" key="1">
    <citation type="submission" date="2023-03" db="EMBL/GenBank/DDBJ databases">
        <title>Massive genome expansion in bonnet fungi (Mycena s.s.) driven by repeated elements and novel gene families across ecological guilds.</title>
        <authorList>
            <consortium name="Lawrence Berkeley National Laboratory"/>
            <person name="Harder C.B."/>
            <person name="Miyauchi S."/>
            <person name="Viragh M."/>
            <person name="Kuo A."/>
            <person name="Thoen E."/>
            <person name="Andreopoulos B."/>
            <person name="Lu D."/>
            <person name="Skrede I."/>
            <person name="Drula E."/>
            <person name="Henrissat B."/>
            <person name="Morin E."/>
            <person name="Kohler A."/>
            <person name="Barry K."/>
            <person name="LaButti K."/>
            <person name="Morin E."/>
            <person name="Salamov A."/>
            <person name="Lipzen A."/>
            <person name="Mereny Z."/>
            <person name="Hegedus B."/>
            <person name="Baldrian P."/>
            <person name="Stursova M."/>
            <person name="Weitz H."/>
            <person name="Taylor A."/>
            <person name="Grigoriev I.V."/>
            <person name="Nagy L.G."/>
            <person name="Martin F."/>
            <person name="Kauserud H."/>
        </authorList>
    </citation>
    <scope>NUCLEOTIDE SEQUENCE</scope>
    <source>
        <strain evidence="10">CBHHK067</strain>
    </source>
</reference>
<evidence type="ECO:0000256" key="5">
    <source>
        <dbReference type="ARBA" id="ARBA00022777"/>
    </source>
</evidence>
<dbReference type="GO" id="GO:0004674">
    <property type="term" value="F:protein serine/threonine kinase activity"/>
    <property type="evidence" value="ECO:0007669"/>
    <property type="project" value="UniProtKB-KW"/>
</dbReference>
<evidence type="ECO:0000256" key="6">
    <source>
        <dbReference type="ARBA" id="ARBA00022840"/>
    </source>
</evidence>
<evidence type="ECO:0000256" key="1">
    <source>
        <dbReference type="ARBA" id="ARBA00012513"/>
    </source>
</evidence>
<dbReference type="EC" id="2.7.11.1" evidence="1"/>
<comment type="caution">
    <text evidence="10">The sequence shown here is derived from an EMBL/GenBank/DDBJ whole genome shotgun (WGS) entry which is preliminary data.</text>
</comment>
<evidence type="ECO:0000313" key="11">
    <source>
        <dbReference type="Proteomes" id="UP001221757"/>
    </source>
</evidence>
<sequence>MTTSKYPKVVGYDLVQQIGGCGFSRVFRAVNVPEHRVAACKRKTIEKEMCIHTALKRNNILEFLNIVVVELKHQDHYVPGLYLLLELAAGGDLFDKIIPDIGMGDEVAHFYFNQVMAGMDYIHKEGVCHRDRKPQNFLLDVAGTLKISHFGLSSVFKLKDTGRTHTLMERCDSLPYVAPGLNSDQPYEAELIDVWGIGVILYTLLAGNTPWDEPTQHKIFQEQPWSRFSALIQGLLTTKPREQFTLEDTFQHPWCIWYLNQGAASLAQVLTQSLRTAGDLELVSTDLAQRNSNSSQTQSSMRYTPHLTRFYADLPPEHILPLIRADLAALGVTCRDAPSAEGALRLRIGRQDAWKEVFRGWVSLETFQYHEAQGCFCVMQKDSGNPISWRQLWWALIQSPRFGAHVLRKQGT</sequence>
<dbReference type="SUPFAM" id="SSF56112">
    <property type="entry name" value="Protein kinase-like (PK-like)"/>
    <property type="match status" value="1"/>
</dbReference>
<keyword evidence="4" id="KW-0547">Nucleotide-binding</keyword>
<keyword evidence="6" id="KW-0067">ATP-binding</keyword>
<dbReference type="PROSITE" id="PS50011">
    <property type="entry name" value="PROTEIN_KINASE_DOM"/>
    <property type="match status" value="1"/>
</dbReference>
<dbReference type="PANTHER" id="PTHR24346">
    <property type="entry name" value="MAP/MICROTUBULE AFFINITY-REGULATING KINASE"/>
    <property type="match status" value="1"/>
</dbReference>
<proteinExistence type="predicted"/>
<dbReference type="Pfam" id="PF00069">
    <property type="entry name" value="Pkinase"/>
    <property type="match status" value="1"/>
</dbReference>
<evidence type="ECO:0000256" key="8">
    <source>
        <dbReference type="ARBA" id="ARBA00048679"/>
    </source>
</evidence>